<accession>Q4N6V9</accession>
<reference evidence="1 2" key="1">
    <citation type="journal article" date="2005" name="Science">
        <title>Genome sequence of Theileria parva, a bovine pathogen that transforms lymphocytes.</title>
        <authorList>
            <person name="Gardner M.J."/>
            <person name="Bishop R."/>
            <person name="Shah T."/>
            <person name="de Villiers E.P."/>
            <person name="Carlton J.M."/>
            <person name="Hall N."/>
            <person name="Ren Q."/>
            <person name="Paulsen I.T."/>
            <person name="Pain A."/>
            <person name="Berriman M."/>
            <person name="Wilson R.J.M."/>
            <person name="Sato S."/>
            <person name="Ralph S.A."/>
            <person name="Mann D.J."/>
            <person name="Xiong Z."/>
            <person name="Shallom S.J."/>
            <person name="Weidman J."/>
            <person name="Jiang L."/>
            <person name="Lynn J."/>
            <person name="Weaver B."/>
            <person name="Shoaibi A."/>
            <person name="Domingo A.R."/>
            <person name="Wasawo D."/>
            <person name="Crabtree J."/>
            <person name="Wortman J.R."/>
            <person name="Haas B."/>
            <person name="Angiuoli S.V."/>
            <person name="Creasy T.H."/>
            <person name="Lu C."/>
            <person name="Suh B."/>
            <person name="Silva J.C."/>
            <person name="Utterback T.R."/>
            <person name="Feldblyum T.V."/>
            <person name="Pertea M."/>
            <person name="Allen J."/>
            <person name="Nierman W.C."/>
            <person name="Taracha E.L.N."/>
            <person name="Salzberg S.L."/>
            <person name="White O.R."/>
            <person name="Fitzhugh H.A."/>
            <person name="Morzaria S."/>
            <person name="Venter J.C."/>
            <person name="Fraser C.M."/>
            <person name="Nene V."/>
        </authorList>
    </citation>
    <scope>NUCLEOTIDE SEQUENCE [LARGE SCALE GENOMIC DNA]</scope>
    <source>
        <strain evidence="1 2">Muguga</strain>
    </source>
</reference>
<dbReference type="VEuPathDB" id="PiroplasmaDB:TpMuguga_01g01061"/>
<protein>
    <submittedName>
        <fullName evidence="1">Uncharacterized protein</fullName>
    </submittedName>
</protein>
<dbReference type="KEGG" id="tpv:TP01_1061"/>
<organism evidence="1 2">
    <name type="scientific">Theileria parva</name>
    <name type="common">East coast fever infection agent</name>
    <dbReference type="NCBI Taxonomy" id="5875"/>
    <lineage>
        <taxon>Eukaryota</taxon>
        <taxon>Sar</taxon>
        <taxon>Alveolata</taxon>
        <taxon>Apicomplexa</taxon>
        <taxon>Aconoidasida</taxon>
        <taxon>Piroplasmida</taxon>
        <taxon>Theileriidae</taxon>
        <taxon>Theileria</taxon>
    </lineage>
</organism>
<evidence type="ECO:0000313" key="2">
    <source>
        <dbReference type="Proteomes" id="UP000001949"/>
    </source>
</evidence>
<dbReference type="InParanoid" id="Q4N6V9"/>
<comment type="caution">
    <text evidence="1">The sequence shown here is derived from an EMBL/GenBank/DDBJ whole genome shotgun (WGS) entry which is preliminary data.</text>
</comment>
<evidence type="ECO:0000313" key="1">
    <source>
        <dbReference type="EMBL" id="EAN34299.1"/>
    </source>
</evidence>
<dbReference type="Proteomes" id="UP000001949">
    <property type="component" value="Unassembled WGS sequence"/>
</dbReference>
<dbReference type="OMA" id="NLQCVAH"/>
<dbReference type="GeneID" id="3503350"/>
<dbReference type="RefSeq" id="XP_766582.1">
    <property type="nucleotide sequence ID" value="XM_761489.1"/>
</dbReference>
<proteinExistence type="predicted"/>
<dbReference type="eggNOG" id="ENOG502SMJE">
    <property type="taxonomic scope" value="Eukaryota"/>
</dbReference>
<name>Q4N6V9_THEPA</name>
<keyword evidence="2" id="KW-1185">Reference proteome</keyword>
<gene>
    <name evidence="1" type="ordered locus">TP01_1061</name>
</gene>
<sequence>MIKITFRRCVSDGFKSFLNNIDRYKSLSYADKNKILSQLDLKDVDPKVISEINKKLDLPDNTHVSDKNTHVGEFDHLTFIKRELRRLKTSPLKRKHLLRKEVALKGPTKFYMGIDPTKELDPIEIKSPLFSSEKECDSLVSDVKKASRYELVQQILEDSRPIPQHVLTDNFLDVLSRAIEENLSNLERPTLVNELSDYRPAYAMKRAAVRNLLVNKCVRNAFEESRVEKFIDSQKTIYNQRLNSPLPPEVLEPLVAFRGDVYYSFSPMKRLQQKLNGINILVDSISKGEDVLSNLPEFSRKTDYPFSNYYGFKSSVPNEVTGSIRMGKENRDDDLRYPNLQCVAHSLPKDPKYRAIVSHSIKVFERSKGWDQTSKIKAINRLINVYNNMSSSYYYSRVMEKSVPTEDSRPKVIKTLTRQEVFNKGLRYIKSLFRNHWNRPKRK</sequence>
<dbReference type="EMBL" id="AAGK01000001">
    <property type="protein sequence ID" value="EAN34299.1"/>
    <property type="molecule type" value="Genomic_DNA"/>
</dbReference>
<dbReference type="AlphaFoldDB" id="Q4N6V9"/>